<keyword evidence="2" id="KW-1185">Reference proteome</keyword>
<reference evidence="1 2" key="1">
    <citation type="journal article" date="2022" name="Plant J.">
        <title>Chromosome-level genome of Camellia lanceoleosa provides a valuable resource for understanding genome evolution and self-incompatibility.</title>
        <authorList>
            <person name="Gong W."/>
            <person name="Xiao S."/>
            <person name="Wang L."/>
            <person name="Liao Z."/>
            <person name="Chang Y."/>
            <person name="Mo W."/>
            <person name="Hu G."/>
            <person name="Li W."/>
            <person name="Zhao G."/>
            <person name="Zhu H."/>
            <person name="Hu X."/>
            <person name="Ji K."/>
            <person name="Xiang X."/>
            <person name="Song Q."/>
            <person name="Yuan D."/>
            <person name="Jin S."/>
            <person name="Zhang L."/>
        </authorList>
    </citation>
    <scope>NUCLEOTIDE SEQUENCE [LARGE SCALE GENOMIC DNA]</scope>
    <source>
        <strain evidence="1">SQ_2022a</strain>
    </source>
</reference>
<organism evidence="1 2">
    <name type="scientific">Camellia lanceoleosa</name>
    <dbReference type="NCBI Taxonomy" id="1840588"/>
    <lineage>
        <taxon>Eukaryota</taxon>
        <taxon>Viridiplantae</taxon>
        <taxon>Streptophyta</taxon>
        <taxon>Embryophyta</taxon>
        <taxon>Tracheophyta</taxon>
        <taxon>Spermatophyta</taxon>
        <taxon>Magnoliopsida</taxon>
        <taxon>eudicotyledons</taxon>
        <taxon>Gunneridae</taxon>
        <taxon>Pentapetalae</taxon>
        <taxon>asterids</taxon>
        <taxon>Ericales</taxon>
        <taxon>Theaceae</taxon>
        <taxon>Camellia</taxon>
    </lineage>
</organism>
<dbReference type="Proteomes" id="UP001060215">
    <property type="component" value="Chromosome 9"/>
</dbReference>
<protein>
    <submittedName>
        <fullName evidence="1">Uncharacterized protein</fullName>
    </submittedName>
</protein>
<sequence>MGGGAWPFLVGGAICLVNSVNERDLSLLTSYAECESSACVDYVPTLCTHRPSLLPIEWSGEVFGLRRRGRIIVDAPERTTRELVMLFYPAGEADEAGCRLPPSCCPCPLEVCLGPPSGGGRRHSPAKQQSPARIAPRNPTKRARSHAASREKTRRLSAMDISALASMKNVAKCDTWCELQNLANHCSGEVSLAADWAQVPWKGAPERAKYGGETDSKQVPRGKDEKDFEKRVKESLKLSRGKRMGAGDVPRSDVKRRPAGPPIDSRRGPVRIGVEDKAWVVKKPTETPSPRSWKLLDEIPLRVAPLTDLDLVGRRRCFVEPRHRIKSSKWAIFGKKNWRCGMNRKPGYGAQLRTNLESTKGVRRLRQQDGGHGSRIPLRSKGSRQNGSVTLGKGLALRAGHGSPSLEPIAAWIAEAASSRRERRRIGRGRIERLLAGPSAKEQSTQNCQMPRHLISDVHEWINEIPTVPVYYPAKPQPREWTWKNLRGKKTLLTLTLV</sequence>
<dbReference type="EMBL" id="CM045766">
    <property type="protein sequence ID" value="KAI8002668.1"/>
    <property type="molecule type" value="Genomic_DNA"/>
</dbReference>
<comment type="caution">
    <text evidence="1">The sequence shown here is derived from an EMBL/GenBank/DDBJ whole genome shotgun (WGS) entry which is preliminary data.</text>
</comment>
<evidence type="ECO:0000313" key="1">
    <source>
        <dbReference type="EMBL" id="KAI8002668.1"/>
    </source>
</evidence>
<gene>
    <name evidence="1" type="ORF">LOK49_LG08G00002</name>
</gene>
<evidence type="ECO:0000313" key="2">
    <source>
        <dbReference type="Proteomes" id="UP001060215"/>
    </source>
</evidence>
<accession>A0ACC0GQ96</accession>
<proteinExistence type="predicted"/>
<name>A0ACC0GQ96_9ERIC</name>